<name>A0ABZ1I4E4_9PSEU</name>
<organism evidence="1 2">
    <name type="scientific">Amycolatopsis rhabdoformis</name>
    <dbReference type="NCBI Taxonomy" id="1448059"/>
    <lineage>
        <taxon>Bacteria</taxon>
        <taxon>Bacillati</taxon>
        <taxon>Actinomycetota</taxon>
        <taxon>Actinomycetes</taxon>
        <taxon>Pseudonocardiales</taxon>
        <taxon>Pseudonocardiaceae</taxon>
        <taxon>Amycolatopsis</taxon>
    </lineage>
</organism>
<proteinExistence type="predicted"/>
<protein>
    <recommendedName>
        <fullName evidence="3">ESX-1 secretion-associated protein</fullName>
    </recommendedName>
</protein>
<reference evidence="1 2" key="1">
    <citation type="journal article" date="2015" name="Int. J. Syst. Evol. Microbiol.">
        <title>Amycolatopsis rhabdoformis sp. nov., an actinomycete isolated from a tropical forest soil.</title>
        <authorList>
            <person name="Souza W.R."/>
            <person name="Silva R.E."/>
            <person name="Goodfellow M."/>
            <person name="Busarakam K."/>
            <person name="Figueiro F.S."/>
            <person name="Ferreira D."/>
            <person name="Rodrigues-Filho E."/>
            <person name="Moraes L.A.B."/>
            <person name="Zucchi T.D."/>
        </authorList>
    </citation>
    <scope>NUCLEOTIDE SEQUENCE [LARGE SCALE GENOMIC DNA]</scope>
    <source>
        <strain evidence="1 2">NCIMB 14900</strain>
    </source>
</reference>
<sequence length="109" mass="10751">MAAGNNALNIDGDAVGGYSAKVALAADELDTAAAGVGAGATTAQAYGELGGRLGLDRSYARASGALRQQLQAGAEALRSAAAALDQLTAGHAQRDADAAEQVKRAGRLL</sequence>
<dbReference type="RefSeq" id="WP_326568120.1">
    <property type="nucleotide sequence ID" value="NZ_CP142149.1"/>
</dbReference>
<dbReference type="Proteomes" id="UP001330812">
    <property type="component" value="Chromosome"/>
</dbReference>
<gene>
    <name evidence="1" type="ORF">VSH64_41115</name>
</gene>
<accession>A0ABZ1I4E4</accession>
<evidence type="ECO:0000313" key="2">
    <source>
        <dbReference type="Proteomes" id="UP001330812"/>
    </source>
</evidence>
<evidence type="ECO:0008006" key="3">
    <source>
        <dbReference type="Google" id="ProtNLM"/>
    </source>
</evidence>
<dbReference type="EMBL" id="CP142149">
    <property type="protein sequence ID" value="WSE29150.1"/>
    <property type="molecule type" value="Genomic_DNA"/>
</dbReference>
<keyword evidence="2" id="KW-1185">Reference proteome</keyword>
<evidence type="ECO:0000313" key="1">
    <source>
        <dbReference type="EMBL" id="WSE29150.1"/>
    </source>
</evidence>